<keyword evidence="6" id="KW-1185">Reference proteome</keyword>
<evidence type="ECO:0000256" key="1">
    <source>
        <dbReference type="ARBA" id="ARBA00023015"/>
    </source>
</evidence>
<evidence type="ECO:0000313" key="6">
    <source>
        <dbReference type="Proteomes" id="UP001224122"/>
    </source>
</evidence>
<keyword evidence="2 5" id="KW-0238">DNA-binding</keyword>
<comment type="caution">
    <text evidence="5">The sequence shown here is derived from an EMBL/GenBank/DDBJ whole genome shotgun (WGS) entry which is preliminary data.</text>
</comment>
<keyword evidence="1" id="KW-0805">Transcription regulation</keyword>
<dbReference type="EMBL" id="JAUSTW010000004">
    <property type="protein sequence ID" value="MDQ0199771.1"/>
    <property type="molecule type" value="Genomic_DNA"/>
</dbReference>
<dbReference type="Gene3D" id="1.10.10.10">
    <property type="entry name" value="Winged helix-like DNA-binding domain superfamily/Winged helix DNA-binding domain"/>
    <property type="match status" value="1"/>
</dbReference>
<dbReference type="GO" id="GO:0003677">
    <property type="term" value="F:DNA binding"/>
    <property type="evidence" value="ECO:0007669"/>
    <property type="project" value="UniProtKB-KW"/>
</dbReference>
<dbReference type="PANTHER" id="PTHR42756:SF1">
    <property type="entry name" value="TRANSCRIPTIONAL REPRESSOR OF EMRAB OPERON"/>
    <property type="match status" value="1"/>
</dbReference>
<dbReference type="PRINTS" id="PR00598">
    <property type="entry name" value="HTHMARR"/>
</dbReference>
<sequence length="119" mass="13633">MSTKKLGNLDRSAYLLLHQITSHGPTGVKALADALQLDISTVSRQVGSLEQKGYVFRIPDPLDGRAYSLQITELGTKEFNEYQQIRFEKIADILKGWSDEERQLFGQLLKKYNRSFLER</sequence>
<dbReference type="SUPFAM" id="SSF46785">
    <property type="entry name" value="Winged helix' DNA-binding domain"/>
    <property type="match status" value="1"/>
</dbReference>
<keyword evidence="3" id="KW-0804">Transcription</keyword>
<dbReference type="InterPro" id="IPR000835">
    <property type="entry name" value="HTH_MarR-typ"/>
</dbReference>
<dbReference type="RefSeq" id="WP_307409006.1">
    <property type="nucleotide sequence ID" value="NZ_JAUSTW010000004.1"/>
</dbReference>
<proteinExistence type="predicted"/>
<dbReference type="Proteomes" id="UP001224122">
    <property type="component" value="Unassembled WGS sequence"/>
</dbReference>
<dbReference type="InterPro" id="IPR036390">
    <property type="entry name" value="WH_DNA-bd_sf"/>
</dbReference>
<dbReference type="SMART" id="SM00347">
    <property type="entry name" value="HTH_MARR"/>
    <property type="match status" value="1"/>
</dbReference>
<organism evidence="5 6">
    <name type="scientific">Neobacillus ginsengisoli</name>
    <dbReference type="NCBI Taxonomy" id="904295"/>
    <lineage>
        <taxon>Bacteria</taxon>
        <taxon>Bacillati</taxon>
        <taxon>Bacillota</taxon>
        <taxon>Bacilli</taxon>
        <taxon>Bacillales</taxon>
        <taxon>Bacillaceae</taxon>
        <taxon>Neobacillus</taxon>
    </lineage>
</organism>
<evidence type="ECO:0000313" key="5">
    <source>
        <dbReference type="EMBL" id="MDQ0199771.1"/>
    </source>
</evidence>
<reference evidence="5 6" key="1">
    <citation type="submission" date="2023-07" db="EMBL/GenBank/DDBJ databases">
        <title>Genomic Encyclopedia of Type Strains, Phase IV (KMG-IV): sequencing the most valuable type-strain genomes for metagenomic binning, comparative biology and taxonomic classification.</title>
        <authorList>
            <person name="Goeker M."/>
        </authorList>
    </citation>
    <scope>NUCLEOTIDE SEQUENCE [LARGE SCALE GENOMIC DNA]</scope>
    <source>
        <strain evidence="5 6">DSM 27594</strain>
    </source>
</reference>
<dbReference type="InterPro" id="IPR036388">
    <property type="entry name" value="WH-like_DNA-bd_sf"/>
</dbReference>
<name>A0ABT9XWR4_9BACI</name>
<dbReference type="PROSITE" id="PS50995">
    <property type="entry name" value="HTH_MARR_2"/>
    <property type="match status" value="1"/>
</dbReference>
<dbReference type="PROSITE" id="PS01117">
    <property type="entry name" value="HTH_MARR_1"/>
    <property type="match status" value="1"/>
</dbReference>
<accession>A0ABT9XWR4</accession>
<evidence type="ECO:0000259" key="4">
    <source>
        <dbReference type="PROSITE" id="PS50995"/>
    </source>
</evidence>
<protein>
    <submittedName>
        <fullName evidence="5">DNA-binding MarR family transcriptional regulator</fullName>
    </submittedName>
</protein>
<gene>
    <name evidence="5" type="ORF">J2S10_002953</name>
</gene>
<evidence type="ECO:0000256" key="2">
    <source>
        <dbReference type="ARBA" id="ARBA00023125"/>
    </source>
</evidence>
<dbReference type="PANTHER" id="PTHR42756">
    <property type="entry name" value="TRANSCRIPTIONAL REGULATOR, MARR"/>
    <property type="match status" value="1"/>
</dbReference>
<feature type="domain" description="HTH marR-type" evidence="4">
    <location>
        <begin position="1"/>
        <end position="114"/>
    </location>
</feature>
<dbReference type="InterPro" id="IPR023187">
    <property type="entry name" value="Tscrpt_reg_MarR-type_CS"/>
</dbReference>
<dbReference type="Pfam" id="PF01047">
    <property type="entry name" value="MarR"/>
    <property type="match status" value="1"/>
</dbReference>
<evidence type="ECO:0000256" key="3">
    <source>
        <dbReference type="ARBA" id="ARBA00023163"/>
    </source>
</evidence>